<keyword evidence="2" id="KW-1185">Reference proteome</keyword>
<evidence type="ECO:0000313" key="2">
    <source>
        <dbReference type="Proteomes" id="UP000242146"/>
    </source>
</evidence>
<dbReference type="Proteomes" id="UP000242146">
    <property type="component" value="Unassembled WGS sequence"/>
</dbReference>
<proteinExistence type="predicted"/>
<protein>
    <recommendedName>
        <fullName evidence="3">F-box domain-containing protein</fullName>
    </recommendedName>
</protein>
<evidence type="ECO:0008006" key="3">
    <source>
        <dbReference type="Google" id="ProtNLM"/>
    </source>
</evidence>
<dbReference type="InterPro" id="IPR032675">
    <property type="entry name" value="LRR_dom_sf"/>
</dbReference>
<dbReference type="AlphaFoldDB" id="A0A1X2GMN7"/>
<sequence length="604" mass="68423">MCCTCRSWYAHFAPDLYRQISLDVEQPGQLAAALARCDARTTYPQGHATQALDFSSLRPLDSQHISLLDTIAVACPFINTIRFDSKTFHQSIALLGRQESNSPDHVSSTSTEYHLHGYTEAISQRPLPSGPLLVPTIALIFSKLLFHRHAKVRTLDFTFAFDEERVQDVASFLHAFPAGLESLTLDVDRYELTFAIVELIHERFPLLNSLSLQCIGMAHITTNRLATMKGNRTIKSFSLTADASHPYAIWSWVWYAGKKYGRQLEAARFHNGVNSHLLDHQQQNLIIHTFIPAFIQQHASTLRSLEMKNMAFRPDFWHQMTAQLQETPTKLVNLKWSDNTRSIFRDEYAPLEIAVAKLIVGLLAKPTIQQLHLSLSPYDNTFDGYFSCLGQFPRLCHFHLQTVEGSRRVHQLLQHCPGLKQLSLTQYGFHIGSDRFDYRHSLTTLTLYASSINCQTMNKLLQCLPSLETLSIRGSTTFFHQVDSNALTHFEFAALTLSVPNPNMSIRIDREVEVYIVPSQYQISGHLQLITLANAQSAIHRWLTGGGTVARLPDHESQQSLGLPSEEIDRFPTRFGLFLKCDHPIRELKYGSSTLVRRGIAVKP</sequence>
<dbReference type="Gene3D" id="3.80.10.10">
    <property type="entry name" value="Ribonuclease Inhibitor"/>
    <property type="match status" value="1"/>
</dbReference>
<accession>A0A1X2GMN7</accession>
<dbReference type="EMBL" id="MCGT01000008">
    <property type="protein sequence ID" value="ORX57419.1"/>
    <property type="molecule type" value="Genomic_DNA"/>
</dbReference>
<comment type="caution">
    <text evidence="1">The sequence shown here is derived from an EMBL/GenBank/DDBJ whole genome shotgun (WGS) entry which is preliminary data.</text>
</comment>
<gene>
    <name evidence="1" type="ORF">DM01DRAFT_1381973</name>
</gene>
<organism evidence="1 2">
    <name type="scientific">Hesseltinella vesiculosa</name>
    <dbReference type="NCBI Taxonomy" id="101127"/>
    <lineage>
        <taxon>Eukaryota</taxon>
        <taxon>Fungi</taxon>
        <taxon>Fungi incertae sedis</taxon>
        <taxon>Mucoromycota</taxon>
        <taxon>Mucoromycotina</taxon>
        <taxon>Mucoromycetes</taxon>
        <taxon>Mucorales</taxon>
        <taxon>Cunninghamellaceae</taxon>
        <taxon>Hesseltinella</taxon>
    </lineage>
</organism>
<evidence type="ECO:0000313" key="1">
    <source>
        <dbReference type="EMBL" id="ORX57419.1"/>
    </source>
</evidence>
<name>A0A1X2GMN7_9FUNG</name>
<reference evidence="1 2" key="1">
    <citation type="submission" date="2016-07" db="EMBL/GenBank/DDBJ databases">
        <title>Pervasive Adenine N6-methylation of Active Genes in Fungi.</title>
        <authorList>
            <consortium name="DOE Joint Genome Institute"/>
            <person name="Mondo S.J."/>
            <person name="Dannebaum R.O."/>
            <person name="Kuo R.C."/>
            <person name="Labutti K."/>
            <person name="Haridas S."/>
            <person name="Kuo A."/>
            <person name="Salamov A."/>
            <person name="Ahrendt S.R."/>
            <person name="Lipzen A."/>
            <person name="Sullivan W."/>
            <person name="Andreopoulos W.B."/>
            <person name="Clum A."/>
            <person name="Lindquist E."/>
            <person name="Daum C."/>
            <person name="Ramamoorthy G.K."/>
            <person name="Gryganskyi A."/>
            <person name="Culley D."/>
            <person name="Magnuson J.K."/>
            <person name="James T.Y."/>
            <person name="O'Malley M.A."/>
            <person name="Stajich J.E."/>
            <person name="Spatafora J.W."/>
            <person name="Visel A."/>
            <person name="Grigoriev I.V."/>
        </authorList>
    </citation>
    <scope>NUCLEOTIDE SEQUENCE [LARGE SCALE GENOMIC DNA]</scope>
    <source>
        <strain evidence="1 2">NRRL 3301</strain>
    </source>
</reference>
<dbReference type="SUPFAM" id="SSF52047">
    <property type="entry name" value="RNI-like"/>
    <property type="match status" value="1"/>
</dbReference>